<dbReference type="AlphaFoldDB" id="A0A7S4RFZ4"/>
<dbReference type="Pfam" id="PF01019">
    <property type="entry name" value="G_glu_transpept"/>
    <property type="match status" value="2"/>
</dbReference>
<proteinExistence type="predicted"/>
<feature type="compositionally biased region" description="Basic residues" evidence="3">
    <location>
        <begin position="43"/>
        <end position="57"/>
    </location>
</feature>
<evidence type="ECO:0000256" key="2">
    <source>
        <dbReference type="PIRSR" id="PIRSR600101-2"/>
    </source>
</evidence>
<sequence>MSSSKSPNGSRNIRNSGLHVPDILSESNRSTSGGSIRSIGNNGHRHHRRTRRGRHRSSFTESQNRPTSFTEGAKRAFSLILGTDDSEEDEDSRSNNHYHDGRLMLTARWTGKWKRRLILLTVISVLLTLLSRSIYNGNNSDGGSTASATTNGVHSTNGNDDVTTTEFDNVKQSCREFFEPDPIMKLKNMSTVENLKYGAVASDNAICSNLGLSILRDHGGNAVDAAVATTLCLGVVNPASSGIGGGGFILIHSDADSHESIVEHKNYTSPPFDDKRNQTSLPSTLSSSAKKEEDESNERRKTTANAPENTTSQEGKKKKKKVSEFIDCRETAPSAATYDMYENLPPKSSVDGGLAIAVPAELRGLELAHSRHGSLPWKDVVRPAMELARDGFEVTHYVAYDIAINKEKIQKFPDLMRVLSKNREGKSLLELGDTLKRPELAKTLELVMERGADAIYTGNLAQQIVKDIQNAGGIITESDLANYRPVVRDPLISRDVFGFTMIGSPPPSSGGGAIIGAARFLSGYATPMSSFADTLSKHRLVEAMKHVFAIRMSLSDPAYNTSVTVDAINDMTRGSYMEKLRRQTPDGSVLPLSQYGGRKWAQLNDGEGQGKMVDAHEGDRRKMKASTTTVQQPEDGEGQYQRQMRLFGYLEDHGTTHLSVVDKDRNAVAITSSVNTYYGSGVTSPSTGIIFNSQMDDFATPGRPNYFGLIPSPSNYIAPDKRPLSSMSPLIILRNEETSVVNDANEDGSSEVPGDLLMVLGASGGPKIITAVLQVFINFALNSMPLYESVSHPRLHDQLTYHGTAATTYEKDQLLQGPTIEVTQRTKSALSSRGHRLIPVDYTGTVQVVSVDLETGRLTAVSDIRKYGVPAGY</sequence>
<evidence type="ECO:0000256" key="1">
    <source>
        <dbReference type="PIRSR" id="PIRSR600101-1"/>
    </source>
</evidence>
<feature type="binding site" evidence="2">
    <location>
        <position position="765"/>
    </location>
    <ligand>
        <name>L-glutamate</name>
        <dbReference type="ChEBI" id="CHEBI:29985"/>
    </ligand>
</feature>
<feature type="region of interest" description="Disordered" evidence="3">
    <location>
        <begin position="265"/>
        <end position="324"/>
    </location>
</feature>
<protein>
    <recommendedName>
        <fullName evidence="5">Gamma-glutamyltransferase</fullName>
    </recommendedName>
</protein>
<dbReference type="EMBL" id="HBNS01022930">
    <property type="protein sequence ID" value="CAE4613377.1"/>
    <property type="molecule type" value="Transcribed_RNA"/>
</dbReference>
<evidence type="ECO:0000256" key="3">
    <source>
        <dbReference type="SAM" id="MobiDB-lite"/>
    </source>
</evidence>
<dbReference type="InterPro" id="IPR043138">
    <property type="entry name" value="GGT_lsub"/>
</dbReference>
<dbReference type="GO" id="GO:0036374">
    <property type="term" value="F:glutathione hydrolase activity"/>
    <property type="evidence" value="ECO:0007669"/>
    <property type="project" value="InterPro"/>
</dbReference>
<dbReference type="FunFam" id="3.60.20.40:FF:000001">
    <property type="entry name" value="Gamma-glutamyltranspeptidase 1"/>
    <property type="match status" value="1"/>
</dbReference>
<feature type="compositionally biased region" description="Polar residues" evidence="3">
    <location>
        <begin position="59"/>
        <end position="70"/>
    </location>
</feature>
<feature type="region of interest" description="Disordered" evidence="3">
    <location>
        <begin position="138"/>
        <end position="164"/>
    </location>
</feature>
<reference evidence="4" key="1">
    <citation type="submission" date="2021-01" db="EMBL/GenBank/DDBJ databases">
        <authorList>
            <person name="Corre E."/>
            <person name="Pelletier E."/>
            <person name="Niang G."/>
            <person name="Scheremetjew M."/>
            <person name="Finn R."/>
            <person name="Kale V."/>
            <person name="Holt S."/>
            <person name="Cochrane G."/>
            <person name="Meng A."/>
            <person name="Brown T."/>
            <person name="Cohen L."/>
        </authorList>
    </citation>
    <scope>NUCLEOTIDE SEQUENCE</scope>
    <source>
        <strain evidence="4">GSO104</strain>
    </source>
</reference>
<dbReference type="InterPro" id="IPR029055">
    <property type="entry name" value="Ntn_hydrolases_N"/>
</dbReference>
<feature type="binding site" evidence="2">
    <location>
        <begin position="725"/>
        <end position="726"/>
    </location>
    <ligand>
        <name>L-glutamate</name>
        <dbReference type="ChEBI" id="CHEBI:29985"/>
    </ligand>
</feature>
<dbReference type="GO" id="GO:0006751">
    <property type="term" value="P:glutathione catabolic process"/>
    <property type="evidence" value="ECO:0007669"/>
    <property type="project" value="InterPro"/>
</dbReference>
<dbReference type="InterPro" id="IPR043137">
    <property type="entry name" value="GGT_ssub_C"/>
</dbReference>
<feature type="binding site" evidence="2">
    <location>
        <position position="697"/>
    </location>
    <ligand>
        <name>L-glutamate</name>
        <dbReference type="ChEBI" id="CHEBI:29985"/>
    </ligand>
</feature>
<dbReference type="PANTHER" id="PTHR11686:SF9">
    <property type="entry name" value="RE13973P"/>
    <property type="match status" value="1"/>
</dbReference>
<accession>A0A7S4RFZ4</accession>
<feature type="binding site" evidence="2">
    <location>
        <begin position="673"/>
        <end position="675"/>
    </location>
    <ligand>
        <name>L-glutamate</name>
        <dbReference type="ChEBI" id="CHEBI:29985"/>
    </ligand>
</feature>
<feature type="compositionally biased region" description="Low complexity" evidence="3">
    <location>
        <begin position="27"/>
        <end position="42"/>
    </location>
</feature>
<feature type="compositionally biased region" description="Polar residues" evidence="3">
    <location>
        <begin position="1"/>
        <end position="15"/>
    </location>
</feature>
<name>A0A7S4RFZ4_9STRA</name>
<feature type="compositionally biased region" description="Basic and acidic residues" evidence="3">
    <location>
        <begin position="265"/>
        <end position="277"/>
    </location>
</feature>
<evidence type="ECO:0000313" key="4">
    <source>
        <dbReference type="EMBL" id="CAE4613377.1"/>
    </source>
</evidence>
<organism evidence="4">
    <name type="scientific">Ditylum brightwellii</name>
    <dbReference type="NCBI Taxonomy" id="49249"/>
    <lineage>
        <taxon>Eukaryota</taxon>
        <taxon>Sar</taxon>
        <taxon>Stramenopiles</taxon>
        <taxon>Ochrophyta</taxon>
        <taxon>Bacillariophyta</taxon>
        <taxon>Mediophyceae</taxon>
        <taxon>Lithodesmiophycidae</taxon>
        <taxon>Lithodesmiales</taxon>
        <taxon>Lithodesmiaceae</taxon>
        <taxon>Ditylum</taxon>
    </lineage>
</organism>
<dbReference type="GO" id="GO:0005886">
    <property type="term" value="C:plasma membrane"/>
    <property type="evidence" value="ECO:0007669"/>
    <property type="project" value="TreeGrafter"/>
</dbReference>
<dbReference type="SUPFAM" id="SSF56235">
    <property type="entry name" value="N-terminal nucleophile aminohydrolases (Ntn hydrolases)"/>
    <property type="match status" value="2"/>
</dbReference>
<feature type="compositionally biased region" description="Basic and acidic residues" evidence="3">
    <location>
        <begin position="289"/>
        <end position="301"/>
    </location>
</feature>
<evidence type="ECO:0008006" key="5">
    <source>
        <dbReference type="Google" id="ProtNLM"/>
    </source>
</evidence>
<dbReference type="Gene3D" id="3.60.20.40">
    <property type="match status" value="1"/>
</dbReference>
<gene>
    <name evidence="4" type="ORF">DBRI00130_LOCUS18114</name>
</gene>
<feature type="active site" description="Nucleophile" evidence="1">
    <location>
        <position position="655"/>
    </location>
</feature>
<dbReference type="Gene3D" id="1.10.246.130">
    <property type="match status" value="1"/>
</dbReference>
<feature type="region of interest" description="Disordered" evidence="3">
    <location>
        <begin position="603"/>
        <end position="637"/>
    </location>
</feature>
<feature type="region of interest" description="Disordered" evidence="3">
    <location>
        <begin position="1"/>
        <end position="74"/>
    </location>
</feature>
<feature type="compositionally biased region" description="Polar residues" evidence="3">
    <location>
        <begin position="303"/>
        <end position="313"/>
    </location>
</feature>
<dbReference type="PANTHER" id="PTHR11686">
    <property type="entry name" value="GAMMA GLUTAMYL TRANSPEPTIDASE"/>
    <property type="match status" value="1"/>
</dbReference>
<dbReference type="InterPro" id="IPR000101">
    <property type="entry name" value="GGT_peptidase"/>
</dbReference>
<feature type="compositionally biased region" description="Polar residues" evidence="3">
    <location>
        <begin position="278"/>
        <end position="288"/>
    </location>
</feature>